<dbReference type="OrthoDB" id="9804993at2"/>
<gene>
    <name evidence="1" type="ORF">CYR32_06590</name>
</gene>
<dbReference type="Pfam" id="PF06821">
    <property type="entry name" value="Ser_hydrolase"/>
    <property type="match status" value="1"/>
</dbReference>
<keyword evidence="1" id="KW-0378">Hydrolase</keyword>
<organism evidence="1 2">
    <name type="scientific">Chimaeribacter coloradensis</name>
    <dbReference type="NCBI Taxonomy" id="2060068"/>
    <lineage>
        <taxon>Bacteria</taxon>
        <taxon>Pseudomonadati</taxon>
        <taxon>Pseudomonadota</taxon>
        <taxon>Gammaproteobacteria</taxon>
        <taxon>Enterobacterales</taxon>
        <taxon>Yersiniaceae</taxon>
        <taxon>Chimaeribacter</taxon>
    </lineage>
</organism>
<reference evidence="1 2" key="1">
    <citation type="submission" date="2017-12" db="EMBL/GenBank/DDBJ databases">
        <title>Characterization of six clinical isolates of Enterochimera gen. nov., a novel genus of the Yersiniaciae family and the three species Enterochimera arupensis sp. nov., Enterochimera coloradensis sp. nov, and Enterochimera californica sp. nov.</title>
        <authorList>
            <person name="Rossi A."/>
            <person name="Fisher M."/>
        </authorList>
    </citation>
    <scope>NUCLEOTIDE SEQUENCE [LARGE SCALE GENOMIC DNA]</scope>
    <source>
        <strain evidence="2">2016-Iso4</strain>
    </source>
</reference>
<dbReference type="Proteomes" id="UP000234503">
    <property type="component" value="Unassembled WGS sequence"/>
</dbReference>
<proteinExistence type="predicted"/>
<dbReference type="Gene3D" id="3.40.50.1820">
    <property type="entry name" value="alpha/beta hydrolase"/>
    <property type="match status" value="1"/>
</dbReference>
<comment type="caution">
    <text evidence="1">The sequence shown here is derived from an EMBL/GenBank/DDBJ whole genome shotgun (WGS) entry which is preliminary data.</text>
</comment>
<accession>A0A2N5E7L2</accession>
<dbReference type="AlphaFoldDB" id="A0A2N5E7L2"/>
<dbReference type="EMBL" id="PJZH01000004">
    <property type="protein sequence ID" value="PLR37473.1"/>
    <property type="molecule type" value="Genomic_DNA"/>
</dbReference>
<sequence>MMHFITVPGYTNSGPEHWQTRLEQKYPQIIRVQQQDWACPARQAWIDGITATLAPLRGEVVLIGHSCGAVAITQWAAQCRMRDMPTLNIKGALLVAPADVDAPDALEAIRVQRPLSLEALPFPSVLVASDNDEHLSLTRANQLAAAWGSELRIIRGGGHLHSAAGYGEWPLSEVLINQISGNQLQPV</sequence>
<name>A0A2N5E7L2_9GAMM</name>
<keyword evidence="2" id="KW-1185">Reference proteome</keyword>
<dbReference type="GO" id="GO:0016787">
    <property type="term" value="F:hydrolase activity"/>
    <property type="evidence" value="ECO:0007669"/>
    <property type="project" value="UniProtKB-KW"/>
</dbReference>
<evidence type="ECO:0000313" key="2">
    <source>
        <dbReference type="Proteomes" id="UP000234503"/>
    </source>
</evidence>
<evidence type="ECO:0000313" key="1">
    <source>
        <dbReference type="EMBL" id="PLR37473.1"/>
    </source>
</evidence>
<dbReference type="InterPro" id="IPR029058">
    <property type="entry name" value="AB_hydrolase_fold"/>
</dbReference>
<protein>
    <submittedName>
        <fullName evidence="1">Alpha/beta hydrolase</fullName>
    </submittedName>
</protein>
<dbReference type="SUPFAM" id="SSF53474">
    <property type="entry name" value="alpha/beta-Hydrolases"/>
    <property type="match status" value="1"/>
</dbReference>
<dbReference type="InterPro" id="IPR010662">
    <property type="entry name" value="RBBP9/YdeN"/>
</dbReference>